<evidence type="ECO:0000256" key="1">
    <source>
        <dbReference type="SAM" id="MobiDB-lite"/>
    </source>
</evidence>
<gene>
    <name evidence="2" type="ORF">K435DRAFT_813527</name>
</gene>
<feature type="region of interest" description="Disordered" evidence="1">
    <location>
        <begin position="87"/>
        <end position="109"/>
    </location>
</feature>
<feature type="compositionally biased region" description="Pro residues" evidence="1">
    <location>
        <begin position="96"/>
        <end position="105"/>
    </location>
</feature>
<protein>
    <submittedName>
        <fullName evidence="2">Uncharacterized protein</fullName>
    </submittedName>
</protein>
<accession>A0A4S8KLB6</accession>
<dbReference type="EMBL" id="ML181003">
    <property type="protein sequence ID" value="THU76300.1"/>
    <property type="molecule type" value="Genomic_DNA"/>
</dbReference>
<evidence type="ECO:0000313" key="2">
    <source>
        <dbReference type="EMBL" id="THU76300.1"/>
    </source>
</evidence>
<dbReference type="AlphaFoldDB" id="A0A4S8KLB6"/>
<name>A0A4S8KLB6_DENBC</name>
<organism evidence="2 3">
    <name type="scientific">Dendrothele bispora (strain CBS 962.96)</name>
    <dbReference type="NCBI Taxonomy" id="1314807"/>
    <lineage>
        <taxon>Eukaryota</taxon>
        <taxon>Fungi</taxon>
        <taxon>Dikarya</taxon>
        <taxon>Basidiomycota</taxon>
        <taxon>Agaricomycotina</taxon>
        <taxon>Agaricomycetes</taxon>
        <taxon>Agaricomycetidae</taxon>
        <taxon>Agaricales</taxon>
        <taxon>Agaricales incertae sedis</taxon>
        <taxon>Dendrothele</taxon>
    </lineage>
</organism>
<keyword evidence="3" id="KW-1185">Reference proteome</keyword>
<proteinExistence type="predicted"/>
<evidence type="ECO:0000313" key="3">
    <source>
        <dbReference type="Proteomes" id="UP000297245"/>
    </source>
</evidence>
<sequence length="192" mass="20934">MSAPAQDTPAEDPLQSPPQSPIISDPTNRPGLEEIWSSDIDTFITTYLAKVKKDKGLKRNTFTVPIWKAFFTHNELKDRFKILKAQAPQSTSTPTPSIPSTPAPPSSTSASSLLLNYEAGVYEGLVLTKLELAAGGCVESVCHLVSPRQTDDINIDTHHLSPSLAGILPVQAFGNAREIRKRDQFSPQILSR</sequence>
<dbReference type="Proteomes" id="UP000297245">
    <property type="component" value="Unassembled WGS sequence"/>
</dbReference>
<reference evidence="2 3" key="1">
    <citation type="journal article" date="2019" name="Nat. Ecol. Evol.">
        <title>Megaphylogeny resolves global patterns of mushroom evolution.</title>
        <authorList>
            <person name="Varga T."/>
            <person name="Krizsan K."/>
            <person name="Foldi C."/>
            <person name="Dima B."/>
            <person name="Sanchez-Garcia M."/>
            <person name="Sanchez-Ramirez S."/>
            <person name="Szollosi G.J."/>
            <person name="Szarkandi J.G."/>
            <person name="Papp V."/>
            <person name="Albert L."/>
            <person name="Andreopoulos W."/>
            <person name="Angelini C."/>
            <person name="Antonin V."/>
            <person name="Barry K.W."/>
            <person name="Bougher N.L."/>
            <person name="Buchanan P."/>
            <person name="Buyck B."/>
            <person name="Bense V."/>
            <person name="Catcheside P."/>
            <person name="Chovatia M."/>
            <person name="Cooper J."/>
            <person name="Damon W."/>
            <person name="Desjardin D."/>
            <person name="Finy P."/>
            <person name="Geml J."/>
            <person name="Haridas S."/>
            <person name="Hughes K."/>
            <person name="Justo A."/>
            <person name="Karasinski D."/>
            <person name="Kautmanova I."/>
            <person name="Kiss B."/>
            <person name="Kocsube S."/>
            <person name="Kotiranta H."/>
            <person name="LaButti K.M."/>
            <person name="Lechner B.E."/>
            <person name="Liimatainen K."/>
            <person name="Lipzen A."/>
            <person name="Lukacs Z."/>
            <person name="Mihaltcheva S."/>
            <person name="Morgado L.N."/>
            <person name="Niskanen T."/>
            <person name="Noordeloos M.E."/>
            <person name="Ohm R.A."/>
            <person name="Ortiz-Santana B."/>
            <person name="Ovrebo C."/>
            <person name="Racz N."/>
            <person name="Riley R."/>
            <person name="Savchenko A."/>
            <person name="Shiryaev A."/>
            <person name="Soop K."/>
            <person name="Spirin V."/>
            <person name="Szebenyi C."/>
            <person name="Tomsovsky M."/>
            <person name="Tulloss R.E."/>
            <person name="Uehling J."/>
            <person name="Grigoriev I.V."/>
            <person name="Vagvolgyi C."/>
            <person name="Papp T."/>
            <person name="Martin F.M."/>
            <person name="Miettinen O."/>
            <person name="Hibbett D.S."/>
            <person name="Nagy L.G."/>
        </authorList>
    </citation>
    <scope>NUCLEOTIDE SEQUENCE [LARGE SCALE GENOMIC DNA]</scope>
    <source>
        <strain evidence="2 3">CBS 962.96</strain>
    </source>
</reference>
<feature type="region of interest" description="Disordered" evidence="1">
    <location>
        <begin position="1"/>
        <end position="31"/>
    </location>
</feature>